<dbReference type="Pfam" id="PF00583">
    <property type="entry name" value="Acetyltransf_1"/>
    <property type="match status" value="1"/>
</dbReference>
<dbReference type="SUPFAM" id="SSF55729">
    <property type="entry name" value="Acyl-CoA N-acyltransferases (Nat)"/>
    <property type="match status" value="1"/>
</dbReference>
<sequence>MKSRKKIVIRKINTNEVKILEDMLYESIYQPDEANPISREVINIPKVSAYIDNFGQKKDDYCLVADLNGQIIGAVWVRILADEIKGYGNVDDKTPEFAISLFQEYRKQGIGTLLMKKMISYLVEKGYNQTSLSVQKENYAARMYQKLGFEIIGENDEDYLMLLKLRNT</sequence>
<dbReference type="InterPro" id="IPR016181">
    <property type="entry name" value="Acyl_CoA_acyltransferase"/>
</dbReference>
<dbReference type="Gene3D" id="3.40.630.30">
    <property type="match status" value="1"/>
</dbReference>
<protein>
    <submittedName>
        <fullName evidence="2">GNAT family N-acetyltransferase</fullName>
    </submittedName>
</protein>
<dbReference type="CDD" id="cd04301">
    <property type="entry name" value="NAT_SF"/>
    <property type="match status" value="1"/>
</dbReference>
<comment type="caution">
    <text evidence="2">The sequence shown here is derived from an EMBL/GenBank/DDBJ whole genome shotgun (WGS) entry which is preliminary data.</text>
</comment>
<dbReference type="GO" id="GO:0016747">
    <property type="term" value="F:acyltransferase activity, transferring groups other than amino-acyl groups"/>
    <property type="evidence" value="ECO:0007669"/>
    <property type="project" value="InterPro"/>
</dbReference>
<dbReference type="InterPro" id="IPR000182">
    <property type="entry name" value="GNAT_dom"/>
</dbReference>
<evidence type="ECO:0000313" key="2">
    <source>
        <dbReference type="EMBL" id="HGY54804.1"/>
    </source>
</evidence>
<feature type="domain" description="N-acetyltransferase" evidence="1">
    <location>
        <begin position="7"/>
        <end position="166"/>
    </location>
</feature>
<gene>
    <name evidence="2" type="ORF">ENK44_03795</name>
</gene>
<evidence type="ECO:0000259" key="1">
    <source>
        <dbReference type="PROSITE" id="PS51186"/>
    </source>
</evidence>
<dbReference type="EMBL" id="DRQG01000032">
    <property type="protein sequence ID" value="HGY54804.1"/>
    <property type="molecule type" value="Genomic_DNA"/>
</dbReference>
<dbReference type="Proteomes" id="UP000885779">
    <property type="component" value="Unassembled WGS sequence"/>
</dbReference>
<accession>A0A7V4U0S6</accession>
<proteinExistence type="predicted"/>
<dbReference type="AlphaFoldDB" id="A0A7V4U0S6"/>
<reference evidence="2" key="1">
    <citation type="journal article" date="2020" name="mSystems">
        <title>Genome- and Community-Level Interaction Insights into Carbon Utilization and Element Cycling Functions of Hydrothermarchaeota in Hydrothermal Sediment.</title>
        <authorList>
            <person name="Zhou Z."/>
            <person name="Liu Y."/>
            <person name="Xu W."/>
            <person name="Pan J."/>
            <person name="Luo Z.H."/>
            <person name="Li M."/>
        </authorList>
    </citation>
    <scope>NUCLEOTIDE SEQUENCE [LARGE SCALE GENOMIC DNA]</scope>
    <source>
        <strain evidence="2">HyVt-577</strain>
    </source>
</reference>
<dbReference type="InterPro" id="IPR050276">
    <property type="entry name" value="MshD_Acetyltransferase"/>
</dbReference>
<dbReference type="PROSITE" id="PS51186">
    <property type="entry name" value="GNAT"/>
    <property type="match status" value="1"/>
</dbReference>
<organism evidence="2">
    <name type="scientific">Caldithrix abyssi</name>
    <dbReference type="NCBI Taxonomy" id="187145"/>
    <lineage>
        <taxon>Bacteria</taxon>
        <taxon>Pseudomonadati</taxon>
        <taxon>Calditrichota</taxon>
        <taxon>Calditrichia</taxon>
        <taxon>Calditrichales</taxon>
        <taxon>Calditrichaceae</taxon>
        <taxon>Caldithrix</taxon>
    </lineage>
</organism>
<dbReference type="PANTHER" id="PTHR43617">
    <property type="entry name" value="L-AMINO ACID N-ACETYLTRANSFERASE"/>
    <property type="match status" value="1"/>
</dbReference>
<name>A0A7V4U0S6_CALAY</name>